<dbReference type="CDD" id="cd06558">
    <property type="entry name" value="crotonase-like"/>
    <property type="match status" value="1"/>
</dbReference>
<evidence type="ECO:0000256" key="5">
    <source>
        <dbReference type="ARBA" id="ARBA00012064"/>
    </source>
</evidence>
<gene>
    <name evidence="7" type="ORF">LLUT_LOCUS4252</name>
</gene>
<comment type="pathway">
    <text evidence="3">Lipid metabolism; fatty acid beta-oxidation.</text>
</comment>
<dbReference type="PANTHER" id="PTHR11941">
    <property type="entry name" value="ENOYL-COA HYDRATASE-RELATED"/>
    <property type="match status" value="1"/>
</dbReference>
<comment type="catalytic activity">
    <reaction evidence="1">
        <text>a (3Z)-enoyl-CoA = a 4-saturated (2E)-enoyl-CoA</text>
        <dbReference type="Rhea" id="RHEA:45900"/>
        <dbReference type="ChEBI" id="CHEBI:85097"/>
        <dbReference type="ChEBI" id="CHEBI:85489"/>
        <dbReference type="EC" id="5.3.3.8"/>
    </reaction>
</comment>
<proteinExistence type="inferred from homology"/>
<dbReference type="GO" id="GO:0006635">
    <property type="term" value="P:fatty acid beta-oxidation"/>
    <property type="evidence" value="ECO:0007669"/>
    <property type="project" value="TreeGrafter"/>
</dbReference>
<protein>
    <recommendedName>
        <fullName evidence="5">Delta(3)-Delta(2)-enoyl-CoA isomerase</fullName>
        <ecNumber evidence="5">5.3.3.8</ecNumber>
    </recommendedName>
</protein>
<dbReference type="InterPro" id="IPR029045">
    <property type="entry name" value="ClpP/crotonase-like_dom_sf"/>
</dbReference>
<evidence type="ECO:0000313" key="8">
    <source>
        <dbReference type="Proteomes" id="UP001497480"/>
    </source>
</evidence>
<evidence type="ECO:0000313" key="7">
    <source>
        <dbReference type="EMBL" id="CAL0303192.1"/>
    </source>
</evidence>
<comment type="catalytic activity">
    <reaction evidence="2">
        <text>a (3E)-enoyl-CoA = a 4-saturated (2E)-enoyl-CoA</text>
        <dbReference type="Rhea" id="RHEA:45228"/>
        <dbReference type="ChEBI" id="CHEBI:58521"/>
        <dbReference type="ChEBI" id="CHEBI:85097"/>
        <dbReference type="EC" id="5.3.3.8"/>
    </reaction>
</comment>
<comment type="similarity">
    <text evidence="4">Belongs to the enoyl-CoA hydratase/isomerase family.</text>
</comment>
<keyword evidence="6" id="KW-0443">Lipid metabolism</keyword>
<dbReference type="GO" id="GO:0005777">
    <property type="term" value="C:peroxisome"/>
    <property type="evidence" value="ECO:0007669"/>
    <property type="project" value="TreeGrafter"/>
</dbReference>
<evidence type="ECO:0000256" key="6">
    <source>
        <dbReference type="ARBA" id="ARBA00023098"/>
    </source>
</evidence>
<evidence type="ECO:0000256" key="1">
    <source>
        <dbReference type="ARBA" id="ARBA00000452"/>
    </source>
</evidence>
<name>A0AAV1W2U0_LUPLU</name>
<dbReference type="FunFam" id="3.90.226.10:FF:000049">
    <property type="entry name" value="Enoyl-CoA delta isomerase 3"/>
    <property type="match status" value="1"/>
</dbReference>
<organism evidence="7 8">
    <name type="scientific">Lupinus luteus</name>
    <name type="common">European yellow lupine</name>
    <dbReference type="NCBI Taxonomy" id="3873"/>
    <lineage>
        <taxon>Eukaryota</taxon>
        <taxon>Viridiplantae</taxon>
        <taxon>Streptophyta</taxon>
        <taxon>Embryophyta</taxon>
        <taxon>Tracheophyta</taxon>
        <taxon>Spermatophyta</taxon>
        <taxon>Magnoliopsida</taxon>
        <taxon>eudicotyledons</taxon>
        <taxon>Gunneridae</taxon>
        <taxon>Pentapetalae</taxon>
        <taxon>rosids</taxon>
        <taxon>fabids</taxon>
        <taxon>Fabales</taxon>
        <taxon>Fabaceae</taxon>
        <taxon>Papilionoideae</taxon>
        <taxon>50 kb inversion clade</taxon>
        <taxon>genistoids sensu lato</taxon>
        <taxon>core genistoids</taxon>
        <taxon>Genisteae</taxon>
        <taxon>Lupinus</taxon>
    </lineage>
</organism>
<accession>A0AAV1W2U0</accession>
<dbReference type="GO" id="GO:0004165">
    <property type="term" value="F:delta(3)-delta(2)-enoyl-CoA isomerase activity"/>
    <property type="evidence" value="ECO:0007669"/>
    <property type="project" value="UniProtKB-EC"/>
</dbReference>
<dbReference type="EMBL" id="CAXHTB010000003">
    <property type="protein sequence ID" value="CAL0303192.1"/>
    <property type="molecule type" value="Genomic_DNA"/>
</dbReference>
<sequence>MCTVEKRGSLFKLILNSDEDDQHRLSPTLISSILSALSQIKSQSTPGSALVTVARGGSGNFFCNGFDFRWAQAAGSESDARQRLRHMTDSFRQVVSAFVSLPMPTVAAVSGNVAAAGLVLAFAHDFLLMRSDRGVLYMPEVNLGITIPDYFTAAVRAKIGSPVALRDVVARGVKVRAKEGVEMGIVHSAHDSVEGTVEAAMRLGEELAGKKWVGEVYAEIRKSLYPEMCSTLGLTHNLIISKI</sequence>
<dbReference type="InterPro" id="IPR001753">
    <property type="entry name" value="Enoyl-CoA_hydra/iso"/>
</dbReference>
<dbReference type="AlphaFoldDB" id="A0AAV1W2U0"/>
<dbReference type="Proteomes" id="UP001497480">
    <property type="component" value="Unassembled WGS sequence"/>
</dbReference>
<keyword evidence="8" id="KW-1185">Reference proteome</keyword>
<evidence type="ECO:0000256" key="2">
    <source>
        <dbReference type="ARBA" id="ARBA00000765"/>
    </source>
</evidence>
<dbReference type="PANTHER" id="PTHR11941:SF75">
    <property type="entry name" value="ENOYL-COA HYDRATASE_ISOMERASE FAMILY PROTEIN"/>
    <property type="match status" value="1"/>
</dbReference>
<evidence type="ECO:0000256" key="3">
    <source>
        <dbReference type="ARBA" id="ARBA00005005"/>
    </source>
</evidence>
<evidence type="ECO:0000256" key="4">
    <source>
        <dbReference type="ARBA" id="ARBA00005254"/>
    </source>
</evidence>
<reference evidence="7 8" key="1">
    <citation type="submission" date="2024-03" db="EMBL/GenBank/DDBJ databases">
        <authorList>
            <person name="Martinez-Hernandez J."/>
        </authorList>
    </citation>
    <scope>NUCLEOTIDE SEQUENCE [LARGE SCALE GENOMIC DNA]</scope>
</reference>
<dbReference type="Pfam" id="PF00378">
    <property type="entry name" value="ECH_1"/>
    <property type="match status" value="1"/>
</dbReference>
<dbReference type="SUPFAM" id="SSF52096">
    <property type="entry name" value="ClpP/crotonase"/>
    <property type="match status" value="1"/>
</dbReference>
<dbReference type="Gene3D" id="3.90.226.10">
    <property type="entry name" value="2-enoyl-CoA Hydratase, Chain A, domain 1"/>
    <property type="match status" value="1"/>
</dbReference>
<dbReference type="EC" id="5.3.3.8" evidence="5"/>
<comment type="caution">
    <text evidence="7">The sequence shown here is derived from an EMBL/GenBank/DDBJ whole genome shotgun (WGS) entry which is preliminary data.</text>
</comment>